<sequence>MADIVALMRRAHEPGMPADWLIRSTHSRRLNSDDKLWQKVLASEAVGEIQSVMTARAEQTGRTIKQALRMKRVTLRCGLSVTCVIATKIAAPAGIKPVEWRLLMNREATGLDELVRLIDWYRTRWEIERYFNVLKNGCRVETLRLGAVEHIERAMMLFMIVARRIAYLIRLGRMCPDLDAALFFDQDEIHGAYLLMKKRRPSQPPRLNEVVRLVAQCGGFLARKGDGEPEAKTIQKGLQRVMTAAEAIRSLRSERVLA</sequence>
<protein>
    <submittedName>
        <fullName evidence="2">IS4 family transposase ISAzo5</fullName>
    </submittedName>
</protein>
<evidence type="ECO:0000313" key="2">
    <source>
        <dbReference type="EMBL" id="CAE6862465.1"/>
    </source>
</evidence>
<dbReference type="InterPro" id="IPR047768">
    <property type="entry name" value="Tn5p-like"/>
</dbReference>
<dbReference type="NCBIfam" id="NF033590">
    <property type="entry name" value="transpos_IS4_3"/>
    <property type="match status" value="1"/>
</dbReference>
<feature type="domain" description="Transposase Tn5 dimerisation" evidence="1">
    <location>
        <begin position="160"/>
        <end position="253"/>
    </location>
</feature>
<dbReference type="Gene3D" id="1.10.740.10">
    <property type="entry name" value="Transferase Inhibitor Protein From Tn5, Chain"/>
    <property type="match status" value="1"/>
</dbReference>
<dbReference type="PANTHER" id="PTHR37319:SF1">
    <property type="entry name" value="TRANSPOSASE TN5 DIMERISATION DOMAIN-CONTAINING PROTEIN"/>
    <property type="match status" value="1"/>
</dbReference>
<name>A0ABN7NB13_9BURK</name>
<dbReference type="InterPro" id="IPR054836">
    <property type="entry name" value="Tn5_transposase"/>
</dbReference>
<dbReference type="Pfam" id="PF02281">
    <property type="entry name" value="Dimer_Tnp_Tn5"/>
    <property type="match status" value="1"/>
</dbReference>
<dbReference type="InterPro" id="IPR003201">
    <property type="entry name" value="Transposase_Tn5"/>
</dbReference>
<gene>
    <name evidence="2" type="ORF">R69658_07687</name>
</gene>
<dbReference type="Gene3D" id="3.90.350.10">
    <property type="entry name" value="Transposase Inhibitor Protein From Tn5, Chain A, domain 1"/>
    <property type="match status" value="1"/>
</dbReference>
<comment type="caution">
    <text evidence="2">The sequence shown here is derived from an EMBL/GenBank/DDBJ whole genome shotgun (WGS) entry which is preliminary data.</text>
</comment>
<proteinExistence type="predicted"/>
<dbReference type="Proteomes" id="UP000674425">
    <property type="component" value="Unassembled WGS sequence"/>
</dbReference>
<dbReference type="InterPro" id="IPR012337">
    <property type="entry name" value="RNaseH-like_sf"/>
</dbReference>
<dbReference type="InterPro" id="IPR014737">
    <property type="entry name" value="Transposase_Tn5-like_C"/>
</dbReference>
<dbReference type="EMBL" id="CAJNAU010000172">
    <property type="protein sequence ID" value="CAE6862465.1"/>
    <property type="molecule type" value="Genomic_DNA"/>
</dbReference>
<dbReference type="PANTHER" id="PTHR37319">
    <property type="entry name" value="TRANSPOSASE"/>
    <property type="match status" value="1"/>
</dbReference>
<evidence type="ECO:0000259" key="1">
    <source>
        <dbReference type="Pfam" id="PF02281"/>
    </source>
</evidence>
<keyword evidence="3" id="KW-1185">Reference proteome</keyword>
<dbReference type="SUPFAM" id="SSF53098">
    <property type="entry name" value="Ribonuclease H-like"/>
    <property type="match status" value="1"/>
</dbReference>
<accession>A0ABN7NB13</accession>
<organism evidence="2 3">
    <name type="scientific">Paraburkholderia aspalathi</name>
    <dbReference type="NCBI Taxonomy" id="1324617"/>
    <lineage>
        <taxon>Bacteria</taxon>
        <taxon>Pseudomonadati</taxon>
        <taxon>Pseudomonadota</taxon>
        <taxon>Betaproteobacteria</taxon>
        <taxon>Burkholderiales</taxon>
        <taxon>Burkholderiaceae</taxon>
        <taxon>Paraburkholderia</taxon>
    </lineage>
</organism>
<evidence type="ECO:0000313" key="3">
    <source>
        <dbReference type="Proteomes" id="UP000674425"/>
    </source>
</evidence>
<reference evidence="2 3" key="1">
    <citation type="submission" date="2021-02" db="EMBL/GenBank/DDBJ databases">
        <authorList>
            <person name="Vanwijnsberghe S."/>
        </authorList>
    </citation>
    <scope>NUCLEOTIDE SEQUENCE [LARGE SCALE GENOMIC DNA]</scope>
    <source>
        <strain evidence="2 3">R-69658</strain>
    </source>
</reference>